<feature type="transmembrane region" description="Helical" evidence="2">
    <location>
        <begin position="103"/>
        <end position="129"/>
    </location>
</feature>
<feature type="region of interest" description="Disordered" evidence="1">
    <location>
        <begin position="1"/>
        <end position="25"/>
    </location>
</feature>
<gene>
    <name evidence="3" type="ORF">FHS38_006549</name>
</gene>
<keyword evidence="4" id="KW-1185">Reference proteome</keyword>
<evidence type="ECO:0000256" key="2">
    <source>
        <dbReference type="SAM" id="Phobius"/>
    </source>
</evidence>
<dbReference type="AlphaFoldDB" id="A0A7W7PHV7"/>
<proteinExistence type="predicted"/>
<comment type="caution">
    <text evidence="3">The sequence shown here is derived from an EMBL/GenBank/DDBJ whole genome shotgun (WGS) entry which is preliminary data.</text>
</comment>
<organism evidence="3 4">
    <name type="scientific">Streptomyces netropsis</name>
    <name type="common">Streptoverticillium netropsis</name>
    <dbReference type="NCBI Taxonomy" id="55404"/>
    <lineage>
        <taxon>Bacteria</taxon>
        <taxon>Bacillati</taxon>
        <taxon>Actinomycetota</taxon>
        <taxon>Actinomycetes</taxon>
        <taxon>Kitasatosporales</taxon>
        <taxon>Streptomycetaceae</taxon>
        <taxon>Streptomyces</taxon>
    </lineage>
</organism>
<accession>A0A7W7PHV7</accession>
<protein>
    <recommendedName>
        <fullName evidence="5">Transmembrane protein</fullName>
    </recommendedName>
</protein>
<evidence type="ECO:0000313" key="4">
    <source>
        <dbReference type="Proteomes" id="UP000556436"/>
    </source>
</evidence>
<keyword evidence="2" id="KW-0472">Membrane</keyword>
<keyword evidence="2" id="KW-0812">Transmembrane</keyword>
<evidence type="ECO:0008006" key="5">
    <source>
        <dbReference type="Google" id="ProtNLM"/>
    </source>
</evidence>
<dbReference type="Proteomes" id="UP000556436">
    <property type="component" value="Unassembled WGS sequence"/>
</dbReference>
<dbReference type="EMBL" id="JACHJG010000019">
    <property type="protein sequence ID" value="MBB4890464.1"/>
    <property type="molecule type" value="Genomic_DNA"/>
</dbReference>
<feature type="transmembrane region" description="Helical" evidence="2">
    <location>
        <begin position="71"/>
        <end position="97"/>
    </location>
</feature>
<keyword evidence="2" id="KW-1133">Transmembrane helix</keyword>
<name>A0A7W7PHV7_STRNE</name>
<sequence>MIGEPPMDPLHTTQPGMPESEAAAEARRLLDEWAARPVRQHPTSYRDDTAPPAFGTTPPVPQPDHRIVPAWAAGIAVASIGVGAGITGIGCGAWLVLQGLASVSLAGVLMVTLPFAGLAMAATALGGAISKARAAVTKNVYEGPVTHHTEIHNNSTTRGAFFARTRNEIH</sequence>
<reference evidence="3 4" key="1">
    <citation type="submission" date="2020-08" db="EMBL/GenBank/DDBJ databases">
        <title>Genomic Encyclopedia of Type Strains, Phase III (KMG-III): the genomes of soil and plant-associated and newly described type strains.</title>
        <authorList>
            <person name="Whitman W."/>
        </authorList>
    </citation>
    <scope>NUCLEOTIDE SEQUENCE [LARGE SCALE GENOMIC DNA]</scope>
    <source>
        <strain evidence="3 4">CECT 3265</strain>
    </source>
</reference>
<evidence type="ECO:0000256" key="1">
    <source>
        <dbReference type="SAM" id="MobiDB-lite"/>
    </source>
</evidence>
<evidence type="ECO:0000313" key="3">
    <source>
        <dbReference type="EMBL" id="MBB4890464.1"/>
    </source>
</evidence>